<name>A0ABN7NNK8_TIMPD</name>
<gene>
    <name evidence="3" type="ORF">TPAB3V08_LOCUS4260</name>
</gene>
<proteinExistence type="predicted"/>
<feature type="region of interest" description="Disordered" evidence="1">
    <location>
        <begin position="33"/>
        <end position="67"/>
    </location>
</feature>
<organism evidence="3 4">
    <name type="scientific">Timema podura</name>
    <name type="common">Walking stick</name>
    <dbReference type="NCBI Taxonomy" id="61482"/>
    <lineage>
        <taxon>Eukaryota</taxon>
        <taxon>Metazoa</taxon>
        <taxon>Ecdysozoa</taxon>
        <taxon>Arthropoda</taxon>
        <taxon>Hexapoda</taxon>
        <taxon>Insecta</taxon>
        <taxon>Pterygota</taxon>
        <taxon>Neoptera</taxon>
        <taxon>Polyneoptera</taxon>
        <taxon>Phasmatodea</taxon>
        <taxon>Timematodea</taxon>
        <taxon>Timematoidea</taxon>
        <taxon>Timematidae</taxon>
        <taxon>Timema</taxon>
    </lineage>
</organism>
<feature type="compositionally biased region" description="Basic and acidic residues" evidence="1">
    <location>
        <begin position="33"/>
        <end position="45"/>
    </location>
</feature>
<dbReference type="EMBL" id="CAJPIN010005143">
    <property type="protein sequence ID" value="CAG2057281.1"/>
    <property type="molecule type" value="Genomic_DNA"/>
</dbReference>
<keyword evidence="2" id="KW-0732">Signal</keyword>
<reference evidence="3" key="1">
    <citation type="submission" date="2021-03" db="EMBL/GenBank/DDBJ databases">
        <authorList>
            <person name="Tran Van P."/>
        </authorList>
    </citation>
    <scope>NUCLEOTIDE SEQUENCE</scope>
</reference>
<keyword evidence="4" id="KW-1185">Reference proteome</keyword>
<evidence type="ECO:0000313" key="4">
    <source>
        <dbReference type="Proteomes" id="UP001153148"/>
    </source>
</evidence>
<evidence type="ECO:0000256" key="2">
    <source>
        <dbReference type="SAM" id="SignalP"/>
    </source>
</evidence>
<sequence length="224" mass="26029">MMLYILFILLLVLNCKWIKELVKNGRKASISKHDCAKAEKPKGNKDTVFYPSEKRAKNHRPSSSDCFSRAISSEHHETTWNTFDKRAAKKRCATQLFPGVTRQWPVECHTNKAPSPGIPRPHKTWTVEDFKRLPPRGIPRVAPRTSAGRREHVAIELGPPDQYSTYYQPAPLRKCMMFITPRLISHIQRLHLFRLQFYRSRCLPVIREEAAIAPYWENTMLAHV</sequence>
<feature type="chain" id="PRO_5045743989" evidence="2">
    <location>
        <begin position="18"/>
        <end position="224"/>
    </location>
</feature>
<evidence type="ECO:0000256" key="1">
    <source>
        <dbReference type="SAM" id="MobiDB-lite"/>
    </source>
</evidence>
<protein>
    <submittedName>
        <fullName evidence="3">Uncharacterized protein</fullName>
    </submittedName>
</protein>
<feature type="signal peptide" evidence="2">
    <location>
        <begin position="1"/>
        <end position="17"/>
    </location>
</feature>
<dbReference type="Proteomes" id="UP001153148">
    <property type="component" value="Unassembled WGS sequence"/>
</dbReference>
<comment type="caution">
    <text evidence="3">The sequence shown here is derived from an EMBL/GenBank/DDBJ whole genome shotgun (WGS) entry which is preliminary data.</text>
</comment>
<evidence type="ECO:0000313" key="3">
    <source>
        <dbReference type="EMBL" id="CAG2057281.1"/>
    </source>
</evidence>
<accession>A0ABN7NNK8</accession>